<dbReference type="PANTHER" id="PTHR15157:SF5">
    <property type="entry name" value="UV RADIATION RESISTANCE-ASSOCIATED GENE PROTEIN"/>
    <property type="match status" value="1"/>
</dbReference>
<dbReference type="GeneID" id="106172243"/>
<keyword evidence="1" id="KW-0175">Coiled coil</keyword>
<feature type="compositionally biased region" description="Basic and acidic residues" evidence="2">
    <location>
        <begin position="494"/>
        <end position="507"/>
    </location>
</feature>
<dbReference type="Pfam" id="PF10186">
    <property type="entry name" value="ATG14"/>
    <property type="match status" value="1"/>
</dbReference>
<evidence type="ECO:0000313" key="3">
    <source>
        <dbReference type="Proteomes" id="UP000085678"/>
    </source>
</evidence>
<dbReference type="STRING" id="7574.A0A1S3JD44"/>
<feature type="region of interest" description="Disordered" evidence="2">
    <location>
        <begin position="607"/>
        <end position="627"/>
    </location>
</feature>
<dbReference type="Proteomes" id="UP000085678">
    <property type="component" value="Unplaced"/>
</dbReference>
<dbReference type="GO" id="GO:0035493">
    <property type="term" value="P:SNARE complex assembly"/>
    <property type="evidence" value="ECO:0007669"/>
    <property type="project" value="TreeGrafter"/>
</dbReference>
<dbReference type="GO" id="GO:0000149">
    <property type="term" value="F:SNARE binding"/>
    <property type="evidence" value="ECO:0007669"/>
    <property type="project" value="TreeGrafter"/>
</dbReference>
<dbReference type="InParanoid" id="A0A1S3JD44"/>
<organism evidence="3 4">
    <name type="scientific">Lingula anatina</name>
    <name type="common">Brachiopod</name>
    <name type="synonym">Lingula unguis</name>
    <dbReference type="NCBI Taxonomy" id="7574"/>
    <lineage>
        <taxon>Eukaryota</taxon>
        <taxon>Metazoa</taxon>
        <taxon>Spiralia</taxon>
        <taxon>Lophotrochozoa</taxon>
        <taxon>Brachiopoda</taxon>
        <taxon>Linguliformea</taxon>
        <taxon>Lingulata</taxon>
        <taxon>Lingulida</taxon>
        <taxon>Linguloidea</taxon>
        <taxon>Lingulidae</taxon>
        <taxon>Lingula</taxon>
    </lineage>
</organism>
<feature type="compositionally biased region" description="Polar residues" evidence="2">
    <location>
        <begin position="508"/>
        <end position="517"/>
    </location>
</feature>
<gene>
    <name evidence="4" type="primary">LOC106172243</name>
</gene>
<dbReference type="OrthoDB" id="72772at2759"/>
<sequence>MTRRLRHLKSIAARNLIVPNVSELDVASLQTYFTLHTKTQEPAFYTSEKIRGSLNPSWRGFLLTHLTEEVDTTSTSVIVKVWISEEGKSPHVLLQWEVHFSGLVYIADKIQKDGRKYKGNTLVFGMFDAYFGPAEELQKPKQQSLTSEFMKVDHSSVRSSYTISSLSRIVTILRAIKQTQASVKKVRGCIEDTLVSSLTRSKKLSEREVLILHVNQMRSELESRTMQLQAEKETYERLQTHNHQRDVSVQTKFEAMKNDKDRLKEKRKIYFEMREQYLKANAQLIMRKKQLIADLAFYIYPLREEKNGIFTIGKVRLPNSEDFQGQDETMIAVALGATAHMVQMIAQFLDIPLRYAIDHRCSKSKIRDHITPKLPDKERDFPLYGKGKDKFQFNYAVYLLNKNIAQLRYYCGLGTTDLRLTLPNLQSLLELRLGVKLDQPGTIDMSQKLRIPMDPRLVSRQGSVQSFSSMGSTRDSSVNFAYTQEFEDILAEEKGKHGGREVPRKDMQQSVSRQHSVVFSDLKGQRSHSLSPDRLGVNRAVIPGQDNLRVSGSQAARNKRVLDESSSQEVSRDDEVSRSDPESDLKDVSHLELRGSGILPTTLATGKLDDIDAGSSNDENPHSEYESEFKQWQKRLSNDEPCEITSHSGASCEKEASQLVETSGVGNRKSLSGQTVVNADDTKIKQNGNVGMVAVDNNIPPNSNFSAQVSEDSESQTKRAFQNFQIPQNCDTHLQMQSDYNISNGAAQNNSLKMAANSTVEGAVMYAEDTMTAMENDIITQRTLRLESGSRSFRWQPPSSE</sequence>
<dbReference type="KEGG" id="lak:106172243"/>
<dbReference type="FunCoup" id="A0A1S3JD44">
    <property type="interactions" value="566"/>
</dbReference>
<proteinExistence type="predicted"/>
<evidence type="ECO:0000256" key="1">
    <source>
        <dbReference type="ARBA" id="ARBA00023054"/>
    </source>
</evidence>
<dbReference type="PANTHER" id="PTHR15157">
    <property type="entry name" value="UV RADIATION RESISTANCE-ASSOCIATED GENE PROTEIN"/>
    <property type="match status" value="1"/>
</dbReference>
<reference evidence="4" key="1">
    <citation type="submission" date="2025-08" db="UniProtKB">
        <authorList>
            <consortium name="RefSeq"/>
        </authorList>
    </citation>
    <scope>IDENTIFICATION</scope>
    <source>
        <tissue evidence="4">Gonads</tissue>
    </source>
</reference>
<name>A0A1S3JD44_LINAN</name>
<feature type="region of interest" description="Disordered" evidence="2">
    <location>
        <begin position="494"/>
        <end position="591"/>
    </location>
</feature>
<protein>
    <submittedName>
        <fullName evidence="4">UV radiation resistance associated protein-like</fullName>
    </submittedName>
</protein>
<dbReference type="GO" id="GO:0032991">
    <property type="term" value="C:protein-containing complex"/>
    <property type="evidence" value="ECO:0007669"/>
    <property type="project" value="UniProtKB-ARBA"/>
</dbReference>
<dbReference type="GO" id="GO:0000323">
    <property type="term" value="C:lytic vacuole"/>
    <property type="evidence" value="ECO:0007669"/>
    <property type="project" value="TreeGrafter"/>
</dbReference>
<feature type="compositionally biased region" description="Basic and acidic residues" evidence="2">
    <location>
        <begin position="570"/>
        <end position="591"/>
    </location>
</feature>
<dbReference type="GO" id="GO:0005768">
    <property type="term" value="C:endosome"/>
    <property type="evidence" value="ECO:0007669"/>
    <property type="project" value="TreeGrafter"/>
</dbReference>
<keyword evidence="3" id="KW-1185">Reference proteome</keyword>
<dbReference type="InterPro" id="IPR018791">
    <property type="entry name" value="UV_resistance/autophagy_Atg14"/>
</dbReference>
<evidence type="ECO:0000313" key="4">
    <source>
        <dbReference type="RefSeq" id="XP_013408327.1"/>
    </source>
</evidence>
<dbReference type="AlphaFoldDB" id="A0A1S3JD44"/>
<dbReference type="RefSeq" id="XP_013408327.1">
    <property type="nucleotide sequence ID" value="XM_013552873.1"/>
</dbReference>
<evidence type="ECO:0000256" key="2">
    <source>
        <dbReference type="SAM" id="MobiDB-lite"/>
    </source>
</evidence>
<accession>A0A1S3JD44</accession>